<feature type="compositionally biased region" description="Basic residues" evidence="1">
    <location>
        <begin position="81"/>
        <end position="100"/>
    </location>
</feature>
<dbReference type="AlphaFoldDB" id="A0A0D5Y1L0"/>
<gene>
    <name evidence="2" type="ORF">PCL1606_37250</name>
</gene>
<feature type="compositionally biased region" description="Polar residues" evidence="1">
    <location>
        <begin position="120"/>
        <end position="135"/>
    </location>
</feature>
<protein>
    <submittedName>
        <fullName evidence="2">Uncharacterized protein</fullName>
    </submittedName>
</protein>
<evidence type="ECO:0000313" key="3">
    <source>
        <dbReference type="Proteomes" id="UP000032748"/>
    </source>
</evidence>
<evidence type="ECO:0000256" key="1">
    <source>
        <dbReference type="SAM" id="MobiDB-lite"/>
    </source>
</evidence>
<reference evidence="2 3" key="1">
    <citation type="journal article" date="2015" name="Mol. Plant Microbe Interact.">
        <title>Comparative Genomic Analysis of Pseudomonas chlororaphis PCL1606 Reveals New Insight into Antifungal Compounds Involved in Biocontrol.</title>
        <authorList>
            <person name="Calderon C.E."/>
            <person name="Ramos C."/>
            <person name="de Vicente A."/>
            <person name="Cazorla F.M."/>
        </authorList>
    </citation>
    <scope>NUCLEOTIDE SEQUENCE [LARGE SCALE GENOMIC DNA]</scope>
    <source>
        <strain evidence="2 3">PCL1606</strain>
    </source>
</reference>
<dbReference type="PATRIC" id="fig|587753.10.peg.3712"/>
<organism evidence="2 3">
    <name type="scientific">Pseudomonas chlororaphis</name>
    <dbReference type="NCBI Taxonomy" id="587753"/>
    <lineage>
        <taxon>Bacteria</taxon>
        <taxon>Pseudomonadati</taxon>
        <taxon>Pseudomonadota</taxon>
        <taxon>Gammaproteobacteria</taxon>
        <taxon>Pseudomonadales</taxon>
        <taxon>Pseudomonadaceae</taxon>
        <taxon>Pseudomonas</taxon>
    </lineage>
</organism>
<name>A0A0D5Y1L0_9PSED</name>
<dbReference type="Proteomes" id="UP000032748">
    <property type="component" value="Chromosome"/>
</dbReference>
<evidence type="ECO:0000313" key="2">
    <source>
        <dbReference type="EMBL" id="AKA25176.1"/>
    </source>
</evidence>
<sequence length="141" mass="15135">MVLPDARKTALKIGAQAAYDGACSIAIAGKPGAHKSSHTPPNRRSEACSRWRPNTAIAGKPGAYKSSHTPPTCGSEACSRWRPHHRHRRQAVPPPRRLRQIRQTTLAAPGHSRSDRPSANCLNTTISLPATSTPSLPAAWP</sequence>
<accession>A0A0D5Y1L0</accession>
<feature type="region of interest" description="Disordered" evidence="1">
    <location>
        <begin position="30"/>
        <end position="141"/>
    </location>
</feature>
<dbReference type="EMBL" id="CP011110">
    <property type="protein sequence ID" value="AKA25176.1"/>
    <property type="molecule type" value="Genomic_DNA"/>
</dbReference>
<dbReference type="KEGG" id="pcz:PCL1606_37250"/>
<proteinExistence type="predicted"/>